<gene>
    <name evidence="1" type="ORF">CLOBOL_02779</name>
</gene>
<dbReference type="Proteomes" id="UP000005396">
    <property type="component" value="Unassembled WGS sequence"/>
</dbReference>
<reference evidence="1 2" key="2">
    <citation type="submission" date="2007-09" db="EMBL/GenBank/DDBJ databases">
        <title>Draft genome sequence of Clostridium bolteae (ATCC BAA-613).</title>
        <authorList>
            <person name="Sudarsanam P."/>
            <person name="Ley R."/>
            <person name="Guruge J."/>
            <person name="Turnbaugh P.J."/>
            <person name="Mahowald M."/>
            <person name="Liep D."/>
            <person name="Gordon J."/>
        </authorList>
    </citation>
    <scope>NUCLEOTIDE SEQUENCE [LARGE SCALE GENOMIC DNA]</scope>
    <source>
        <strain evidence="2">ATCC BAA-613 / DSM 15670 / CCUG 46953 / JCM 12243 / WAL 16351</strain>
    </source>
</reference>
<name>A8RQM3_ENTBW</name>
<accession>A8RQM3</accession>
<dbReference type="AlphaFoldDB" id="A8RQM3"/>
<comment type="caution">
    <text evidence="1">The sequence shown here is derived from an EMBL/GenBank/DDBJ whole genome shotgun (WGS) entry which is preliminary data.</text>
</comment>
<proteinExistence type="predicted"/>
<organism evidence="1 2">
    <name type="scientific">Enterocloster bolteae (strain ATCC BAA-613 / DSM 15670 / CCUG 46953 / JCM 12243 / WAL 16351)</name>
    <name type="common">Clostridium bolteae</name>
    <dbReference type="NCBI Taxonomy" id="411902"/>
    <lineage>
        <taxon>Bacteria</taxon>
        <taxon>Bacillati</taxon>
        <taxon>Bacillota</taxon>
        <taxon>Clostridia</taxon>
        <taxon>Lachnospirales</taxon>
        <taxon>Lachnospiraceae</taxon>
        <taxon>Enterocloster</taxon>
    </lineage>
</organism>
<evidence type="ECO:0000313" key="2">
    <source>
        <dbReference type="Proteomes" id="UP000005396"/>
    </source>
</evidence>
<evidence type="ECO:0000313" key="1">
    <source>
        <dbReference type="EMBL" id="EDP16865.1"/>
    </source>
</evidence>
<dbReference type="HOGENOM" id="CLU_3364154_0_0_9"/>
<sequence length="35" mass="4033">MCLPSFILPPFHIKRSYESKQKDSLIIAIFPLCVP</sequence>
<protein>
    <submittedName>
        <fullName evidence="1">Uncharacterized protein</fullName>
    </submittedName>
</protein>
<dbReference type="PaxDb" id="411902-CLOBOL_02779"/>
<dbReference type="EMBL" id="ABCC02000026">
    <property type="protein sequence ID" value="EDP16865.1"/>
    <property type="molecule type" value="Genomic_DNA"/>
</dbReference>
<reference evidence="1 2" key="1">
    <citation type="submission" date="2007-08" db="EMBL/GenBank/DDBJ databases">
        <authorList>
            <person name="Fulton L."/>
            <person name="Clifton S."/>
            <person name="Fulton B."/>
            <person name="Xu J."/>
            <person name="Minx P."/>
            <person name="Pepin K.H."/>
            <person name="Johnson M."/>
            <person name="Thiruvilangam P."/>
            <person name="Bhonagiri V."/>
            <person name="Nash W.E."/>
            <person name="Mardis E.R."/>
            <person name="Wilson R.K."/>
        </authorList>
    </citation>
    <scope>NUCLEOTIDE SEQUENCE [LARGE SCALE GENOMIC DNA]</scope>
    <source>
        <strain evidence="2">ATCC BAA-613 / DSM 15670 / CCUG 46953 / JCM 12243 / WAL 16351</strain>
    </source>
</reference>